<protein>
    <submittedName>
        <fullName evidence="1">Uncharacterized protein</fullName>
    </submittedName>
</protein>
<proteinExistence type="predicted"/>
<organism evidence="1">
    <name type="scientific">viral metagenome</name>
    <dbReference type="NCBI Taxonomy" id="1070528"/>
    <lineage>
        <taxon>unclassified sequences</taxon>
        <taxon>metagenomes</taxon>
        <taxon>organismal metagenomes</taxon>
    </lineage>
</organism>
<sequence>MHLIEDIWGLIKSYMFHNIKIHGKHLKNDPDITKYNQVMDCIPKPSVPINGPRIIYSSMTNSVRFIKFVYHFNFFFKKHQPYNYYLHSRTIIEVQMLKDGYDGEYLTRDSKFREEYFNQYK</sequence>
<dbReference type="EMBL" id="MN739318">
    <property type="protein sequence ID" value="QHS98530.1"/>
    <property type="molecule type" value="Genomic_DNA"/>
</dbReference>
<evidence type="ECO:0000313" key="1">
    <source>
        <dbReference type="EMBL" id="QHS98530.1"/>
    </source>
</evidence>
<accession>A0A6C0C2A6</accession>
<dbReference type="AlphaFoldDB" id="A0A6C0C2A6"/>
<reference evidence="1" key="1">
    <citation type="journal article" date="2020" name="Nature">
        <title>Giant virus diversity and host interactions through global metagenomics.</title>
        <authorList>
            <person name="Schulz F."/>
            <person name="Roux S."/>
            <person name="Paez-Espino D."/>
            <person name="Jungbluth S."/>
            <person name="Walsh D.A."/>
            <person name="Denef V.J."/>
            <person name="McMahon K.D."/>
            <person name="Konstantinidis K.T."/>
            <person name="Eloe-Fadrosh E.A."/>
            <person name="Kyrpides N.C."/>
            <person name="Woyke T."/>
        </authorList>
    </citation>
    <scope>NUCLEOTIDE SEQUENCE</scope>
    <source>
        <strain evidence="1">GVMAG-M-3300020185-18</strain>
    </source>
</reference>
<name>A0A6C0C2A6_9ZZZZ</name>